<dbReference type="STRING" id="595434.RISK_000468"/>
<evidence type="ECO:0000313" key="1">
    <source>
        <dbReference type="EMBL" id="KLU07390.1"/>
    </source>
</evidence>
<keyword evidence="2" id="KW-1185">Reference proteome</keyword>
<gene>
    <name evidence="1" type="ORF">RISK_000468</name>
</gene>
<dbReference type="AlphaFoldDB" id="A0A0J1BLL8"/>
<organism evidence="1 2">
    <name type="scientific">Rhodopirellula islandica</name>
    <dbReference type="NCBI Taxonomy" id="595434"/>
    <lineage>
        <taxon>Bacteria</taxon>
        <taxon>Pseudomonadati</taxon>
        <taxon>Planctomycetota</taxon>
        <taxon>Planctomycetia</taxon>
        <taxon>Pirellulales</taxon>
        <taxon>Pirellulaceae</taxon>
        <taxon>Rhodopirellula</taxon>
    </lineage>
</organism>
<accession>A0A0J1BLL8</accession>
<sequence length="37" mass="3881">MIAMSVARPVLIEVVILVSAPLAAVPDATDHATDVFF</sequence>
<protein>
    <submittedName>
        <fullName evidence="1">Uncharacterized protein</fullName>
    </submittedName>
</protein>
<dbReference type="PATRIC" id="fig|595434.4.peg.452"/>
<dbReference type="EMBL" id="LECT01000006">
    <property type="protein sequence ID" value="KLU07390.1"/>
    <property type="molecule type" value="Genomic_DNA"/>
</dbReference>
<evidence type="ECO:0000313" key="2">
    <source>
        <dbReference type="Proteomes" id="UP000036367"/>
    </source>
</evidence>
<comment type="caution">
    <text evidence="1">The sequence shown here is derived from an EMBL/GenBank/DDBJ whole genome shotgun (WGS) entry which is preliminary data.</text>
</comment>
<dbReference type="Proteomes" id="UP000036367">
    <property type="component" value="Unassembled WGS sequence"/>
</dbReference>
<name>A0A0J1BLL8_RHOIS</name>
<reference evidence="1" key="1">
    <citation type="submission" date="2015-05" db="EMBL/GenBank/DDBJ databases">
        <title>Permanent draft genome of Rhodopirellula islandicus K833.</title>
        <authorList>
            <person name="Kizina J."/>
            <person name="Richter M."/>
            <person name="Glockner F.O."/>
            <person name="Harder J."/>
        </authorList>
    </citation>
    <scope>NUCLEOTIDE SEQUENCE [LARGE SCALE GENOMIC DNA]</scope>
    <source>
        <strain evidence="1">K833</strain>
    </source>
</reference>
<proteinExistence type="predicted"/>